<protein>
    <submittedName>
        <fullName evidence="2">Uncharacterized protein</fullName>
    </submittedName>
</protein>
<evidence type="ECO:0000256" key="1">
    <source>
        <dbReference type="SAM" id="SignalP"/>
    </source>
</evidence>
<organism evidence="2 3">
    <name type="scientific">Aspergillus flavus (strain ATCC 200026 / FGSC A1120 / IAM 13836 / NRRL 3357 / JCM 12722 / SRRC 167)</name>
    <dbReference type="NCBI Taxonomy" id="332952"/>
    <lineage>
        <taxon>Eukaryota</taxon>
        <taxon>Fungi</taxon>
        <taxon>Dikarya</taxon>
        <taxon>Ascomycota</taxon>
        <taxon>Pezizomycotina</taxon>
        <taxon>Eurotiomycetes</taxon>
        <taxon>Eurotiomycetidae</taxon>
        <taxon>Eurotiales</taxon>
        <taxon>Aspergillaceae</taxon>
        <taxon>Aspergillus</taxon>
        <taxon>Aspergillus subgen. Circumdati</taxon>
    </lineage>
</organism>
<keyword evidence="1" id="KW-0732">Signal</keyword>
<feature type="chain" id="PRO_5030958506" evidence="1">
    <location>
        <begin position="20"/>
        <end position="174"/>
    </location>
</feature>
<proteinExistence type="predicted"/>
<feature type="signal peptide" evidence="1">
    <location>
        <begin position="1"/>
        <end position="19"/>
    </location>
</feature>
<evidence type="ECO:0000313" key="3">
    <source>
        <dbReference type="Proteomes" id="UP000596276"/>
    </source>
</evidence>
<accession>A0A7U2MJR0</accession>
<dbReference type="AlphaFoldDB" id="A0A7U2MJR0"/>
<keyword evidence="3" id="KW-1185">Reference proteome</keyword>
<reference evidence="3" key="1">
    <citation type="journal article" date="2021" name="G3 (Bethesda)">
        <title>Chromosome assembled and annotated genome sequence of Aspergillus flavus NRRL 3357.</title>
        <authorList>
            <person name="Skerker J.M."/>
            <person name="Pianalto K.M."/>
            <person name="Mondo S.J."/>
            <person name="Yang K."/>
            <person name="Arkin A.P."/>
            <person name="Keller N.P."/>
            <person name="Grigoriev I.V."/>
            <person name="Louise Glass N.L."/>
        </authorList>
    </citation>
    <scope>NUCLEOTIDE SEQUENCE [LARGE SCALE GENOMIC DNA]</scope>
    <source>
        <strain evidence="3">ATCC 200026 / FGSC A1120 / IAM 13836 / NRRL 3357 / JCM 12722 / SRRC 167</strain>
    </source>
</reference>
<dbReference type="VEuPathDB" id="FungiDB:AFLA_009791"/>
<sequence>MRVTSLLTLVSTFALLAAAARPAAMVRRQSNAVDAPLSLDDLVTKFDSLTAEQQDEAVKKLSPKEILRLKNCLYFKEIPEILKPTCPESLTRVAELADVLDLFNAHNLFEKDPRIWNINFGRHSPGFNINIECVELEHVQLQPESQKNKGIQKDVDVPKDLAIIHDPYKDLRLG</sequence>
<gene>
    <name evidence="2" type="ORF">F9C07_9241</name>
</gene>
<name>A0A7U2MJR0_ASPFN</name>
<dbReference type="OMA" id="YERIWTI"/>
<dbReference type="EMBL" id="CP044621">
    <property type="protein sequence ID" value="QRD84983.1"/>
    <property type="molecule type" value="Genomic_DNA"/>
</dbReference>
<dbReference type="Proteomes" id="UP000596276">
    <property type="component" value="Chromosome 5"/>
</dbReference>
<evidence type="ECO:0000313" key="2">
    <source>
        <dbReference type="EMBL" id="QRD84983.1"/>
    </source>
</evidence>
<dbReference type="VEuPathDB" id="FungiDB:F9C07_9241"/>